<proteinExistence type="predicted"/>
<dbReference type="OrthoDB" id="2971044at2"/>
<keyword evidence="2" id="KW-1185">Reference proteome</keyword>
<dbReference type="AlphaFoldDB" id="A0A345PFJ7"/>
<evidence type="ECO:0000313" key="1">
    <source>
        <dbReference type="EMBL" id="AXI08777.1"/>
    </source>
</evidence>
<dbReference type="EMBL" id="CP024848">
    <property type="protein sequence ID" value="AXI08777.1"/>
    <property type="molecule type" value="Genomic_DNA"/>
</dbReference>
<sequence length="204" mass="23955">MSVLVINCNHWIGYHIVNTLLNHDYLVEGIESEIEHDDLSMFFGRNSSFSFYNKEEMKRYDTCICVGDYEHMETIHADRIIMINPQKSYRKLNPDSITTLLASHLFGEWMPMTEKGYYRNQEFIAFQSNEFIENAIYIEDFSERLIHCLQSGNLPSNIEVKSEHSNGKESKENGDSIYICSSLQLEQRMTALQKQYQLIKEKNK</sequence>
<gene>
    <name evidence="1" type="ORF">CUC15_07545</name>
</gene>
<evidence type="ECO:0000313" key="2">
    <source>
        <dbReference type="Proteomes" id="UP000253908"/>
    </source>
</evidence>
<protein>
    <submittedName>
        <fullName evidence="1">Uncharacterized protein</fullName>
    </submittedName>
</protein>
<accession>A0A345PFJ7</accession>
<dbReference type="RefSeq" id="WP_114916074.1">
    <property type="nucleotide sequence ID" value="NZ_CP024848.1"/>
</dbReference>
<reference evidence="2" key="1">
    <citation type="submission" date="2017-11" db="EMBL/GenBank/DDBJ databases">
        <authorList>
            <person name="Zhu W."/>
        </authorList>
    </citation>
    <scope>NUCLEOTIDE SEQUENCE [LARGE SCALE GENOMIC DNA]</scope>
    <source>
        <strain evidence="2">160</strain>
    </source>
</reference>
<name>A0A345PFJ7_9BACI</name>
<organism evidence="1 2">
    <name type="scientific">Oceanobacillus zhaokaii</name>
    <dbReference type="NCBI Taxonomy" id="2052660"/>
    <lineage>
        <taxon>Bacteria</taxon>
        <taxon>Bacillati</taxon>
        <taxon>Bacillota</taxon>
        <taxon>Bacilli</taxon>
        <taxon>Bacillales</taxon>
        <taxon>Bacillaceae</taxon>
        <taxon>Oceanobacillus</taxon>
    </lineage>
</organism>
<dbReference type="KEGG" id="ocn:CUC15_07545"/>
<dbReference type="Proteomes" id="UP000253908">
    <property type="component" value="Chromosome"/>
</dbReference>